<dbReference type="SMART" id="SM00857">
    <property type="entry name" value="Resolvase"/>
    <property type="match status" value="1"/>
</dbReference>
<keyword evidence="2" id="KW-0238">DNA-binding</keyword>
<dbReference type="PANTHER" id="PTHR30461:SF23">
    <property type="entry name" value="DNA RECOMBINASE-RELATED"/>
    <property type="match status" value="1"/>
</dbReference>
<dbReference type="GO" id="GO:0003677">
    <property type="term" value="F:DNA binding"/>
    <property type="evidence" value="ECO:0007669"/>
    <property type="project" value="UniProtKB-KW"/>
</dbReference>
<dbReference type="PANTHER" id="PTHR30461">
    <property type="entry name" value="DNA-INVERTASE FROM LAMBDOID PROPHAGE"/>
    <property type="match status" value="1"/>
</dbReference>
<dbReference type="PROSITE" id="PS00397">
    <property type="entry name" value="RECOMBINASES_1"/>
    <property type="match status" value="1"/>
</dbReference>
<dbReference type="InterPro" id="IPR050639">
    <property type="entry name" value="SSR_resolvase"/>
</dbReference>
<keyword evidence="3" id="KW-0233">DNA recombination</keyword>
<dbReference type="InterPro" id="IPR036162">
    <property type="entry name" value="Resolvase-like_N_sf"/>
</dbReference>
<evidence type="ECO:0000259" key="4">
    <source>
        <dbReference type="PROSITE" id="PS51736"/>
    </source>
</evidence>
<evidence type="ECO:0000256" key="3">
    <source>
        <dbReference type="ARBA" id="ARBA00023172"/>
    </source>
</evidence>
<dbReference type="SUPFAM" id="SSF53041">
    <property type="entry name" value="Resolvase-like"/>
    <property type="match status" value="1"/>
</dbReference>
<proteinExistence type="predicted"/>
<dbReference type="GO" id="GO:0000150">
    <property type="term" value="F:DNA strand exchange activity"/>
    <property type="evidence" value="ECO:0007669"/>
    <property type="project" value="InterPro"/>
</dbReference>
<gene>
    <name evidence="5" type="ORF">HGMM_F03A04C40</name>
</gene>
<feature type="domain" description="Resolvase/invertase-type recombinase catalytic" evidence="4">
    <location>
        <begin position="20"/>
        <end position="166"/>
    </location>
</feature>
<dbReference type="GO" id="GO:0015074">
    <property type="term" value="P:DNA integration"/>
    <property type="evidence" value="ECO:0007669"/>
    <property type="project" value="UniProtKB-KW"/>
</dbReference>
<accession>H5S981</accession>
<sequence>MTRNIAPNKRPAHPHKEPLRCFGYARVSTVKQVETPGGIQAQVEKIKRFCQMQGWQLLKIFKDEGVSALDERPAFEQMMKAISKKEANAVIVTRLDRLGRSVLDLVSTVTELHRQGCQFIAIDQNINTTTSEGRLLFNILSAFAEFEREVIKERMLAGRMRAREQGVIDHRPRLNIPLEELKDLYFERKLSVTACAKYFRCSRQTIYQRLKELREKGL</sequence>
<name>H5S981_9ZZZZ</name>
<dbReference type="PROSITE" id="PS51736">
    <property type="entry name" value="RECOMBINASES_3"/>
    <property type="match status" value="1"/>
</dbReference>
<dbReference type="Pfam" id="PF00239">
    <property type="entry name" value="Resolvase"/>
    <property type="match status" value="1"/>
</dbReference>
<reference evidence="5" key="1">
    <citation type="journal article" date="2005" name="Environ. Microbiol.">
        <title>Genetic and functional properties of uncultivated thermophilic crenarchaeotes from a subsurface gold mine as revealed by analysis of genome fragments.</title>
        <authorList>
            <person name="Nunoura T."/>
            <person name="Hirayama H."/>
            <person name="Takami H."/>
            <person name="Oida H."/>
            <person name="Nishi S."/>
            <person name="Shimamura S."/>
            <person name="Suzuki Y."/>
            <person name="Inagaki F."/>
            <person name="Takai K."/>
            <person name="Nealson K.H."/>
            <person name="Horikoshi K."/>
        </authorList>
    </citation>
    <scope>NUCLEOTIDE SEQUENCE</scope>
</reference>
<organism evidence="5">
    <name type="scientific">uncultured prokaryote</name>
    <dbReference type="NCBI Taxonomy" id="198431"/>
    <lineage>
        <taxon>unclassified sequences</taxon>
        <taxon>environmental samples</taxon>
    </lineage>
</organism>
<dbReference type="AlphaFoldDB" id="H5S981"/>
<dbReference type="Gene3D" id="3.40.50.1390">
    <property type="entry name" value="Resolvase, N-terminal catalytic domain"/>
    <property type="match status" value="1"/>
</dbReference>
<keyword evidence="1" id="KW-0229">DNA integration</keyword>
<evidence type="ECO:0000313" key="5">
    <source>
        <dbReference type="EMBL" id="BAL52717.1"/>
    </source>
</evidence>
<evidence type="ECO:0000256" key="1">
    <source>
        <dbReference type="ARBA" id="ARBA00022908"/>
    </source>
</evidence>
<evidence type="ECO:0000256" key="2">
    <source>
        <dbReference type="ARBA" id="ARBA00023125"/>
    </source>
</evidence>
<dbReference type="EMBL" id="AP011637">
    <property type="protein sequence ID" value="BAL52717.1"/>
    <property type="molecule type" value="Genomic_DNA"/>
</dbReference>
<dbReference type="InterPro" id="IPR006119">
    <property type="entry name" value="Resolv_N"/>
</dbReference>
<protein>
    <submittedName>
        <fullName evidence="5">Site-specific recombinase</fullName>
    </submittedName>
</protein>
<dbReference type="InterPro" id="IPR006118">
    <property type="entry name" value="Recombinase_CS"/>
</dbReference>
<dbReference type="CDD" id="cd03768">
    <property type="entry name" value="SR_ResInv"/>
    <property type="match status" value="1"/>
</dbReference>
<reference evidence="5" key="2">
    <citation type="journal article" date="2012" name="PLoS ONE">
        <title>A Deeply Branching Thermophilic Bacterium with an Ancient Acetyl-CoA Pathway Dominates a Subsurface Ecosystem.</title>
        <authorList>
            <person name="Takami H."/>
            <person name="Noguchi H."/>
            <person name="Takaki Y."/>
            <person name="Uchiyama I."/>
            <person name="Toyoda A."/>
            <person name="Nishi S."/>
            <person name="Chee G.-J."/>
            <person name="Arai W."/>
            <person name="Nunoura T."/>
            <person name="Itoh T."/>
            <person name="Hattori M."/>
            <person name="Takai K."/>
        </authorList>
    </citation>
    <scope>NUCLEOTIDE SEQUENCE</scope>
</reference>